<dbReference type="InterPro" id="IPR029058">
    <property type="entry name" value="AB_hydrolase_fold"/>
</dbReference>
<dbReference type="Pfam" id="PF00550">
    <property type="entry name" value="PP-binding"/>
    <property type="match status" value="1"/>
</dbReference>
<dbReference type="GO" id="GO:0031177">
    <property type="term" value="F:phosphopantetheine binding"/>
    <property type="evidence" value="ECO:0007669"/>
    <property type="project" value="TreeGrafter"/>
</dbReference>
<dbReference type="SUPFAM" id="SSF52777">
    <property type="entry name" value="CoA-dependent acyltransferases"/>
    <property type="match status" value="2"/>
</dbReference>
<evidence type="ECO:0000259" key="3">
    <source>
        <dbReference type="PROSITE" id="PS50075"/>
    </source>
</evidence>
<feature type="compositionally biased region" description="Low complexity" evidence="2">
    <location>
        <begin position="43"/>
        <end position="53"/>
    </location>
</feature>
<dbReference type="EMBL" id="FONR01000023">
    <property type="protein sequence ID" value="SFG58358.1"/>
    <property type="molecule type" value="Genomic_DNA"/>
</dbReference>
<gene>
    <name evidence="4" type="ORF">SAMN02787118_12362</name>
</gene>
<dbReference type="Proteomes" id="UP000181942">
    <property type="component" value="Unassembled WGS sequence"/>
</dbReference>
<dbReference type="InterPro" id="IPR036736">
    <property type="entry name" value="ACP-like_sf"/>
</dbReference>
<dbReference type="GO" id="GO:0043041">
    <property type="term" value="P:amino acid activation for nonribosomal peptide biosynthetic process"/>
    <property type="evidence" value="ECO:0007669"/>
    <property type="project" value="TreeGrafter"/>
</dbReference>
<dbReference type="RefSeq" id="WP_075032244.1">
    <property type="nucleotide sequence ID" value="NZ_FONR01000023.1"/>
</dbReference>
<dbReference type="PROSITE" id="PS50075">
    <property type="entry name" value="CARRIER"/>
    <property type="match status" value="1"/>
</dbReference>
<evidence type="ECO:0000313" key="4">
    <source>
        <dbReference type="EMBL" id="SFG58358.1"/>
    </source>
</evidence>
<dbReference type="InterPro" id="IPR023213">
    <property type="entry name" value="CAT-like_dom_sf"/>
</dbReference>
<dbReference type="PANTHER" id="PTHR45527:SF1">
    <property type="entry name" value="FATTY ACID SYNTHASE"/>
    <property type="match status" value="1"/>
</dbReference>
<evidence type="ECO:0000256" key="1">
    <source>
        <dbReference type="ARBA" id="ARBA00001957"/>
    </source>
</evidence>
<dbReference type="GO" id="GO:0008610">
    <property type="term" value="P:lipid biosynthetic process"/>
    <property type="evidence" value="ECO:0007669"/>
    <property type="project" value="UniProtKB-ARBA"/>
</dbReference>
<reference evidence="4 5" key="1">
    <citation type="submission" date="2016-10" db="EMBL/GenBank/DDBJ databases">
        <authorList>
            <person name="de Groot N.N."/>
        </authorList>
    </citation>
    <scope>NUCLEOTIDE SEQUENCE [LARGE SCALE GENOMIC DNA]</scope>
    <source>
        <strain evidence="4 5">OK461</strain>
    </source>
</reference>
<feature type="region of interest" description="Disordered" evidence="2">
    <location>
        <begin position="24"/>
        <end position="57"/>
    </location>
</feature>
<feature type="domain" description="Carrier" evidence="3">
    <location>
        <begin position="56"/>
        <end position="130"/>
    </location>
</feature>
<dbReference type="OrthoDB" id="2472181at2"/>
<feature type="region of interest" description="Disordered" evidence="2">
    <location>
        <begin position="473"/>
        <end position="509"/>
    </location>
</feature>
<dbReference type="Gene3D" id="3.40.50.1820">
    <property type="entry name" value="alpha/beta hydrolase"/>
    <property type="match status" value="1"/>
</dbReference>
<feature type="region of interest" description="Disordered" evidence="2">
    <location>
        <begin position="235"/>
        <end position="265"/>
    </location>
</feature>
<sequence>MSLSGQKPPDRLVPSALTTLTTLTALPALPRGAGGSGDGGGEHAAPPASGAEPPGTPLQEIVRDLFAEAIGVPRRTVHADSDFFRIGGHPAAAARLLARARRVLGAGLDDRALHEAPTPARFAAAAGERPAAATGPAGALDGALDGEGSAVLPLRLRGALNAGALQEALEDVGRRHGALRNSRLGSAGTRLRALAAGDHLLELTLPADLVDLWSHTPLAAELALAYRARAAGRPPRWEGPVPEAAPRARSGDLAPTVPPGSRPAPADARVGRLVLGWDAGLHQRLARLAATQGATLFMVVHAALAALLTRLGAGPAITVAAPVPARDSAALRRAVGPYGRVLALSVDTSGDPAFTALLRRVRAADLAAYRAGTAALARPGGIALSVLADSGEAYEAAGLTVRAAPPLLPLRAAALGLILTERHTPAGAPAGIAVTAAYQYDAVGETAAAHLTGQLTALLEAALDTPAAALSRLGGGARPPLAPAGTGEHTTPSPGRRPAPAPAAVPVAG</sequence>
<dbReference type="Gene3D" id="3.30.559.30">
    <property type="entry name" value="Nonribosomal peptide synthetase, condensation domain"/>
    <property type="match status" value="1"/>
</dbReference>
<proteinExistence type="predicted"/>
<dbReference type="GO" id="GO:0003824">
    <property type="term" value="F:catalytic activity"/>
    <property type="evidence" value="ECO:0007669"/>
    <property type="project" value="InterPro"/>
</dbReference>
<evidence type="ECO:0000313" key="5">
    <source>
        <dbReference type="Proteomes" id="UP000181942"/>
    </source>
</evidence>
<comment type="cofactor">
    <cofactor evidence="1">
        <name>pantetheine 4'-phosphate</name>
        <dbReference type="ChEBI" id="CHEBI:47942"/>
    </cofactor>
</comment>
<dbReference type="PANTHER" id="PTHR45527">
    <property type="entry name" value="NONRIBOSOMAL PEPTIDE SYNTHETASE"/>
    <property type="match status" value="1"/>
</dbReference>
<accession>A0A1I2T0L8</accession>
<dbReference type="InterPro" id="IPR001242">
    <property type="entry name" value="Condensation_dom"/>
</dbReference>
<dbReference type="Pfam" id="PF00668">
    <property type="entry name" value="Condensation"/>
    <property type="match status" value="1"/>
</dbReference>
<dbReference type="AlphaFoldDB" id="A0A1I2T0L8"/>
<dbReference type="GO" id="GO:0044550">
    <property type="term" value="P:secondary metabolite biosynthetic process"/>
    <property type="evidence" value="ECO:0007669"/>
    <property type="project" value="TreeGrafter"/>
</dbReference>
<dbReference type="GO" id="GO:0005829">
    <property type="term" value="C:cytosol"/>
    <property type="evidence" value="ECO:0007669"/>
    <property type="project" value="TreeGrafter"/>
</dbReference>
<dbReference type="SUPFAM" id="SSF47336">
    <property type="entry name" value="ACP-like"/>
    <property type="match status" value="1"/>
</dbReference>
<protein>
    <submittedName>
        <fullName evidence="4">Condensation domain-containing protein</fullName>
    </submittedName>
</protein>
<name>A0A1I2T0L8_9ACTN</name>
<dbReference type="InterPro" id="IPR009081">
    <property type="entry name" value="PP-bd_ACP"/>
</dbReference>
<organism evidence="4 5">
    <name type="scientific">Streptomyces mirabilis</name>
    <dbReference type="NCBI Taxonomy" id="68239"/>
    <lineage>
        <taxon>Bacteria</taxon>
        <taxon>Bacillati</taxon>
        <taxon>Actinomycetota</taxon>
        <taxon>Actinomycetes</taxon>
        <taxon>Kitasatosporales</taxon>
        <taxon>Streptomycetaceae</taxon>
        <taxon>Streptomyces</taxon>
    </lineage>
</organism>
<dbReference type="Gene3D" id="3.30.559.10">
    <property type="entry name" value="Chloramphenicol acetyltransferase-like domain"/>
    <property type="match status" value="1"/>
</dbReference>
<evidence type="ECO:0000256" key="2">
    <source>
        <dbReference type="SAM" id="MobiDB-lite"/>
    </source>
</evidence>